<keyword evidence="1" id="KW-1133">Transmembrane helix</keyword>
<name>A0A0R2X5A0_9BACT</name>
<dbReference type="PANTHER" id="PTHR37305">
    <property type="entry name" value="INTEGRAL MEMBRANE PROTEIN-RELATED"/>
    <property type="match status" value="1"/>
</dbReference>
<dbReference type="Pfam" id="PF12730">
    <property type="entry name" value="ABC2_membrane_4"/>
    <property type="match status" value="1"/>
</dbReference>
<proteinExistence type="predicted"/>
<dbReference type="PANTHER" id="PTHR37305:SF1">
    <property type="entry name" value="MEMBRANE PROTEIN"/>
    <property type="match status" value="1"/>
</dbReference>
<evidence type="ECO:0008006" key="4">
    <source>
        <dbReference type="Google" id="ProtNLM"/>
    </source>
</evidence>
<reference evidence="2 3" key="1">
    <citation type="submission" date="2015-10" db="EMBL/GenBank/DDBJ databases">
        <title>Metagenome-Assembled Genomes uncover a global brackish microbiome.</title>
        <authorList>
            <person name="Hugerth L.W."/>
            <person name="Larsson J."/>
            <person name="Alneberg J."/>
            <person name="Lindh M.V."/>
            <person name="Legrand C."/>
            <person name="Pinhassi J."/>
            <person name="Andersson A.F."/>
        </authorList>
    </citation>
    <scope>NUCLEOTIDE SEQUENCE [LARGE SCALE GENOMIC DNA]</scope>
    <source>
        <strain evidence="2">BACL9 MAG-120820-bin42</strain>
    </source>
</reference>
<dbReference type="AlphaFoldDB" id="A0A0R2X5A0"/>
<feature type="transmembrane region" description="Helical" evidence="1">
    <location>
        <begin position="21"/>
        <end position="41"/>
    </location>
</feature>
<comment type="caution">
    <text evidence="2">The sequence shown here is derived from an EMBL/GenBank/DDBJ whole genome shotgun (WGS) entry which is preliminary data.</text>
</comment>
<organism evidence="2 3">
    <name type="scientific">Verrucomicrobia subdivision 6 bacterium BACL9 MAG-120820-bin42</name>
    <dbReference type="NCBI Taxonomy" id="1655634"/>
    <lineage>
        <taxon>Bacteria</taxon>
        <taxon>Pseudomonadati</taxon>
        <taxon>Verrucomicrobiota</taxon>
        <taxon>Verrucomicrobiia</taxon>
        <taxon>Verrucomicrobiales</taxon>
        <taxon>Verrucomicrobia subdivision 6</taxon>
    </lineage>
</organism>
<keyword evidence="1" id="KW-0472">Membrane</keyword>
<gene>
    <name evidence="2" type="ORF">ABS32_07570</name>
</gene>
<evidence type="ECO:0000313" key="2">
    <source>
        <dbReference type="EMBL" id="KRP31170.1"/>
    </source>
</evidence>
<feature type="transmembrane region" description="Helical" evidence="1">
    <location>
        <begin position="115"/>
        <end position="136"/>
    </location>
</feature>
<evidence type="ECO:0000313" key="3">
    <source>
        <dbReference type="Proteomes" id="UP000051557"/>
    </source>
</evidence>
<accession>A0A0R2X5A0</accession>
<keyword evidence="1" id="KW-0812">Transmembrane</keyword>
<evidence type="ECO:0000256" key="1">
    <source>
        <dbReference type="SAM" id="Phobius"/>
    </source>
</evidence>
<feature type="non-terminal residue" evidence="2">
    <location>
        <position position="208"/>
    </location>
</feature>
<protein>
    <recommendedName>
        <fullName evidence="4">ABC transporter permease</fullName>
    </recommendedName>
</protein>
<feature type="transmembrane region" description="Helical" evidence="1">
    <location>
        <begin position="61"/>
        <end position="94"/>
    </location>
</feature>
<sequence>MSLFFLQMRNELHKLFARKRTYLGFAAFVAVEILLLLLLNLPKPKAGFRKLIEQNGYGFDQYFSGATLGLLMLMWTTFLLGALYLALVAGDVVAKEVEDGTLRMILCRPISRLRVGFLKYAACVLYTFALTFFIGLTALVAGLLYCGWGGLFAIAPLEQLLAMHEAWPGFWRYLGALPLLGFGLVSISSLGFLFSCCEMKPAAATILT</sequence>
<dbReference type="EMBL" id="LIDM01000375">
    <property type="protein sequence ID" value="KRP31170.1"/>
    <property type="molecule type" value="Genomic_DNA"/>
</dbReference>
<dbReference type="Proteomes" id="UP000051557">
    <property type="component" value="Unassembled WGS sequence"/>
</dbReference>
<feature type="transmembrane region" description="Helical" evidence="1">
    <location>
        <begin position="173"/>
        <end position="194"/>
    </location>
</feature>